<keyword evidence="1" id="KW-0732">Signal</keyword>
<feature type="chain" id="PRO_5038937490" description="Lipoprotein" evidence="1">
    <location>
        <begin position="21"/>
        <end position="177"/>
    </location>
</feature>
<sequence length="177" mass="18496">MRIKRTLALGAALVSLAAVGACGSDEGSSDSDLPSASDMASVAEYLTTFVRCENLTTGDEYDDSGRSTAWGEEEAADASWAIGDRAVCQDGNGAPIALLTIKDMKKFQTAADRDGHAGFLVGQDFAVVPVGAGTVEGLKASRLKYLTCDPDFTVPSGFEKEQGLVSGCFLSDHFPTD</sequence>
<reference evidence="3" key="3">
    <citation type="submission" date="2016-02" db="EMBL/GenBank/DDBJ databases">
        <title>Draft genome of pathogenic Streptomyces sp. in Japan.</title>
        <authorList>
            <person name="Tomihama T."/>
            <person name="Ikenaga M."/>
            <person name="Sakai M."/>
            <person name="Okubo T."/>
            <person name="Ikeda S."/>
        </authorList>
    </citation>
    <scope>NUCLEOTIDE SEQUENCE [LARGE SCALE GENOMIC DNA]</scope>
    <source>
        <strain evidence="3">S58</strain>
    </source>
</reference>
<evidence type="ECO:0000313" key="3">
    <source>
        <dbReference type="Proteomes" id="UP000067448"/>
    </source>
</evidence>
<reference evidence="3" key="1">
    <citation type="submission" date="2015-11" db="EMBL/GenBank/DDBJ databases">
        <authorList>
            <consortium name="Cross-ministerial Strategic Innovation Promotion Program (SIP) consortium"/>
            <person name="Tomihama T."/>
            <person name="Ikenaga M."/>
            <person name="Sakai M."/>
            <person name="Okubo T."/>
            <person name="Ikeda S."/>
        </authorList>
    </citation>
    <scope>NUCLEOTIDE SEQUENCE [LARGE SCALE GENOMIC DNA]</scope>
    <source>
        <strain evidence="3">S58</strain>
    </source>
</reference>
<accession>A0A100JR79</accession>
<name>A0A100JR79_STRSC</name>
<dbReference type="AlphaFoldDB" id="A0A100JR79"/>
<comment type="caution">
    <text evidence="2">The sequence shown here is derived from an EMBL/GenBank/DDBJ whole genome shotgun (WGS) entry which is preliminary data.</text>
</comment>
<organism evidence="2 3">
    <name type="scientific">Streptomyces scabiei</name>
    <dbReference type="NCBI Taxonomy" id="1930"/>
    <lineage>
        <taxon>Bacteria</taxon>
        <taxon>Bacillati</taxon>
        <taxon>Actinomycetota</taxon>
        <taxon>Actinomycetes</taxon>
        <taxon>Kitasatosporales</taxon>
        <taxon>Streptomycetaceae</taxon>
        <taxon>Streptomyces</taxon>
    </lineage>
</organism>
<dbReference type="OrthoDB" id="4333878at2"/>
<protein>
    <recommendedName>
        <fullName evidence="4">Lipoprotein</fullName>
    </recommendedName>
</protein>
<evidence type="ECO:0000256" key="1">
    <source>
        <dbReference type="SAM" id="SignalP"/>
    </source>
</evidence>
<dbReference type="Proteomes" id="UP000067448">
    <property type="component" value="Unassembled WGS sequence"/>
</dbReference>
<feature type="signal peptide" evidence="1">
    <location>
        <begin position="1"/>
        <end position="20"/>
    </location>
</feature>
<proteinExistence type="predicted"/>
<evidence type="ECO:0000313" key="2">
    <source>
        <dbReference type="EMBL" id="GAQ64182.1"/>
    </source>
</evidence>
<dbReference type="EMBL" id="BCMM01000021">
    <property type="protein sequence ID" value="GAQ64182.1"/>
    <property type="molecule type" value="Genomic_DNA"/>
</dbReference>
<dbReference type="PROSITE" id="PS51257">
    <property type="entry name" value="PROKAR_LIPOPROTEIN"/>
    <property type="match status" value="1"/>
</dbReference>
<gene>
    <name evidence="2" type="ORF">SsS58_04575</name>
</gene>
<dbReference type="RefSeq" id="WP_059081704.1">
    <property type="nucleotide sequence ID" value="NZ_BCMM01000021.1"/>
</dbReference>
<reference evidence="2 3" key="2">
    <citation type="journal article" date="2016" name="Genome Announc.">
        <title>Draft Genome Sequences of Streptomyces scabiei S58, Streptomyces turgidiscabies T45, and Streptomyces acidiscabies a10, the Pathogens of Potato Common Scab, Isolated in Japan.</title>
        <authorList>
            <person name="Tomihama T."/>
            <person name="Nishi Y."/>
            <person name="Sakai M."/>
            <person name="Ikenaga M."/>
            <person name="Okubo T."/>
            <person name="Ikeda S."/>
        </authorList>
    </citation>
    <scope>NUCLEOTIDE SEQUENCE [LARGE SCALE GENOMIC DNA]</scope>
    <source>
        <strain evidence="2 3">S58</strain>
    </source>
</reference>
<evidence type="ECO:0008006" key="4">
    <source>
        <dbReference type="Google" id="ProtNLM"/>
    </source>
</evidence>